<dbReference type="Pfam" id="PF10300">
    <property type="entry name" value="Iml2-TPR_39"/>
    <property type="match status" value="1"/>
</dbReference>
<reference evidence="2 3" key="1">
    <citation type="journal article" date="2016" name="Mol. Biol. Evol.">
        <title>Comparative Genomics of Early-Diverging Mushroom-Forming Fungi Provides Insights into the Origins of Lignocellulose Decay Capabilities.</title>
        <authorList>
            <person name="Nagy L.G."/>
            <person name="Riley R."/>
            <person name="Tritt A."/>
            <person name="Adam C."/>
            <person name="Daum C."/>
            <person name="Floudas D."/>
            <person name="Sun H."/>
            <person name="Yadav J.S."/>
            <person name="Pangilinan J."/>
            <person name="Larsson K.H."/>
            <person name="Matsuura K."/>
            <person name="Barry K."/>
            <person name="Labutti K."/>
            <person name="Kuo R."/>
            <person name="Ohm R.A."/>
            <person name="Bhattacharya S.S."/>
            <person name="Shirouzu T."/>
            <person name="Yoshinaga Y."/>
            <person name="Martin F.M."/>
            <person name="Grigoriev I.V."/>
            <person name="Hibbett D.S."/>
        </authorList>
    </citation>
    <scope>NUCLEOTIDE SEQUENCE [LARGE SCALE GENOMIC DNA]</scope>
    <source>
        <strain evidence="2 3">HHB12029</strain>
    </source>
</reference>
<protein>
    <recommendedName>
        <fullName evidence="4">TPR-like protein</fullName>
    </recommendedName>
</protein>
<feature type="region of interest" description="Disordered" evidence="1">
    <location>
        <begin position="148"/>
        <end position="178"/>
    </location>
</feature>
<feature type="compositionally biased region" description="Low complexity" evidence="1">
    <location>
        <begin position="156"/>
        <end position="178"/>
    </location>
</feature>
<accession>A0A165I4C8</accession>
<dbReference type="InterPro" id="IPR011990">
    <property type="entry name" value="TPR-like_helical_dom_sf"/>
</dbReference>
<dbReference type="InterPro" id="IPR019412">
    <property type="entry name" value="IML2/TPR_39"/>
</dbReference>
<dbReference type="PANTHER" id="PTHR31859">
    <property type="entry name" value="TETRATRICOPEPTIDE REPEAT PROTEIN 39 FAMILY MEMBER"/>
    <property type="match status" value="1"/>
</dbReference>
<dbReference type="AlphaFoldDB" id="A0A165I4C8"/>
<dbReference type="EMBL" id="KV426000">
    <property type="protein sequence ID" value="KZV92878.1"/>
    <property type="molecule type" value="Genomic_DNA"/>
</dbReference>
<dbReference type="OrthoDB" id="2154985at2759"/>
<dbReference type="GO" id="GO:0005741">
    <property type="term" value="C:mitochondrial outer membrane"/>
    <property type="evidence" value="ECO:0007669"/>
    <property type="project" value="TreeGrafter"/>
</dbReference>
<evidence type="ECO:0000313" key="3">
    <source>
        <dbReference type="Proteomes" id="UP000077266"/>
    </source>
</evidence>
<organism evidence="2 3">
    <name type="scientific">Exidia glandulosa HHB12029</name>
    <dbReference type="NCBI Taxonomy" id="1314781"/>
    <lineage>
        <taxon>Eukaryota</taxon>
        <taxon>Fungi</taxon>
        <taxon>Dikarya</taxon>
        <taxon>Basidiomycota</taxon>
        <taxon>Agaricomycotina</taxon>
        <taxon>Agaricomycetes</taxon>
        <taxon>Auriculariales</taxon>
        <taxon>Exidiaceae</taxon>
        <taxon>Exidia</taxon>
    </lineage>
</organism>
<dbReference type="InParanoid" id="A0A165I4C8"/>
<proteinExistence type="predicted"/>
<gene>
    <name evidence="2" type="ORF">EXIGLDRAFT_836136</name>
</gene>
<dbReference type="GO" id="GO:0005829">
    <property type="term" value="C:cytosol"/>
    <property type="evidence" value="ECO:0007669"/>
    <property type="project" value="TreeGrafter"/>
</dbReference>
<dbReference type="SUPFAM" id="SSF48452">
    <property type="entry name" value="TPR-like"/>
    <property type="match status" value="1"/>
</dbReference>
<dbReference type="Gene3D" id="1.25.40.10">
    <property type="entry name" value="Tetratricopeptide repeat domain"/>
    <property type="match status" value="1"/>
</dbReference>
<dbReference type="Proteomes" id="UP000077266">
    <property type="component" value="Unassembled WGS sequence"/>
</dbReference>
<dbReference type="GO" id="GO:0005634">
    <property type="term" value="C:nucleus"/>
    <property type="evidence" value="ECO:0007669"/>
    <property type="project" value="TreeGrafter"/>
</dbReference>
<dbReference type="FunCoup" id="A0A165I4C8">
    <property type="interactions" value="78"/>
</dbReference>
<name>A0A165I4C8_EXIGL</name>
<evidence type="ECO:0008006" key="4">
    <source>
        <dbReference type="Google" id="ProtNLM"/>
    </source>
</evidence>
<dbReference type="PANTHER" id="PTHR31859:SF1">
    <property type="entry name" value="TETRATRICOPEPTIDE REPEAT PROTEIN 39C"/>
    <property type="match status" value="1"/>
</dbReference>
<sequence length="634" mass="69220">MSADLQNASEGFDLLFINDLNGAQKRFAESQSPFHLTGAGVCAFLQAALGMETELLAEAARCLGAADTGAKAQGQAAKSQAATSRFGAGVEWEVLRADAAVMTGLTQAIGETYMGYLNCLYSLNNAHSRFSKLYKSVFPSGMDSQFATPATSKAPSRNASTLDLSSSSPTSSQAKSTRSGLFGRWGLSAQSAPAPAQAIDPQMEEFIIAGTAFGYGLFNLVFALLPARVKSVVGFFGFTGDLQTALHALAVAAARDDIHAIFARLTLMNFNGAVLTLSGWQTDEAHLTKQYTAMVDACLTKYPSGTLWIGHKAKLLRLSGKFEEAAAMLQVGLQHDPQRSFVQADVMLMYDLAWALLALRKYNEAAEAFVKLKDLNKWSPSTYNFLAAGCYLSAGNRDTAKALLDAIPSLLESKKGQRELPMEKFIGKKLALYKTKHERQGNASDRDYIDEIAINPAHELGLFLNVHSHMTSEMSKALIQEWLALTPRSSIVSPVEASAEKTPLHKESANDLILPEELALRSLLLGVVHGVASYWTEARAYLEEAAQVAKEADYKWVCVVAHFELATLELRETSARLGAENRQRQPWMDAIAKTEKRIETALSFSTNTTEMTGRMESRINMLRHEMTAKKRTLE</sequence>
<keyword evidence="3" id="KW-1185">Reference proteome</keyword>
<evidence type="ECO:0000256" key="1">
    <source>
        <dbReference type="SAM" id="MobiDB-lite"/>
    </source>
</evidence>
<evidence type="ECO:0000313" key="2">
    <source>
        <dbReference type="EMBL" id="KZV92878.1"/>
    </source>
</evidence>